<evidence type="ECO:0008006" key="4">
    <source>
        <dbReference type="Google" id="ProtNLM"/>
    </source>
</evidence>
<reference evidence="2" key="1">
    <citation type="journal article" date="2022" name="bioRxiv">
        <title>Sequencing and chromosome-scale assembly of the giantPleurodeles waltlgenome.</title>
        <authorList>
            <person name="Brown T."/>
            <person name="Elewa A."/>
            <person name="Iarovenko S."/>
            <person name="Subramanian E."/>
            <person name="Araus A.J."/>
            <person name="Petzold A."/>
            <person name="Susuki M."/>
            <person name="Suzuki K.-i.T."/>
            <person name="Hayashi T."/>
            <person name="Toyoda A."/>
            <person name="Oliveira C."/>
            <person name="Osipova E."/>
            <person name="Leigh N.D."/>
            <person name="Simon A."/>
            <person name="Yun M.H."/>
        </authorList>
    </citation>
    <scope>NUCLEOTIDE SEQUENCE</scope>
    <source>
        <strain evidence="2">20211129_DDA</strain>
        <tissue evidence="2">Liver</tissue>
    </source>
</reference>
<keyword evidence="3" id="KW-1185">Reference proteome</keyword>
<name>A0AAV7QLP5_PLEWA</name>
<organism evidence="2 3">
    <name type="scientific">Pleurodeles waltl</name>
    <name type="common">Iberian ribbed newt</name>
    <dbReference type="NCBI Taxonomy" id="8319"/>
    <lineage>
        <taxon>Eukaryota</taxon>
        <taxon>Metazoa</taxon>
        <taxon>Chordata</taxon>
        <taxon>Craniata</taxon>
        <taxon>Vertebrata</taxon>
        <taxon>Euteleostomi</taxon>
        <taxon>Amphibia</taxon>
        <taxon>Batrachia</taxon>
        <taxon>Caudata</taxon>
        <taxon>Salamandroidea</taxon>
        <taxon>Salamandridae</taxon>
        <taxon>Pleurodelinae</taxon>
        <taxon>Pleurodeles</taxon>
    </lineage>
</organism>
<accession>A0AAV7QLP5</accession>
<evidence type="ECO:0000313" key="2">
    <source>
        <dbReference type="EMBL" id="KAJ1141421.1"/>
    </source>
</evidence>
<evidence type="ECO:0000313" key="3">
    <source>
        <dbReference type="Proteomes" id="UP001066276"/>
    </source>
</evidence>
<protein>
    <recommendedName>
        <fullName evidence="4">t-SNARE coiled-coil homology domain-containing protein</fullName>
    </recommendedName>
</protein>
<comment type="caution">
    <text evidence="2">The sequence shown here is derived from an EMBL/GenBank/DDBJ whole genome shotgun (WGS) entry which is preliminary data.</text>
</comment>
<evidence type="ECO:0000256" key="1">
    <source>
        <dbReference type="SAM" id="Coils"/>
    </source>
</evidence>
<dbReference type="Proteomes" id="UP001066276">
    <property type="component" value="Chromosome 6"/>
</dbReference>
<dbReference type="EMBL" id="JANPWB010000010">
    <property type="protein sequence ID" value="KAJ1141421.1"/>
    <property type="molecule type" value="Genomic_DNA"/>
</dbReference>
<keyword evidence="1" id="KW-0175">Coiled coil</keyword>
<sequence>MAARRATVQCCAEWLRCPRAEVHDIAMAWRVLAGIACPPRPIQWASRTKPRPSCSSAGVRQVVPPVMMRDLARWGESEVPAGEEQDLRQILVAMQHSSTQINGKINSLSYRMDRMTERLDKHAERLDQSERRMSEVEDGQIELTTGQTKLSKSVSYV</sequence>
<gene>
    <name evidence="2" type="ORF">NDU88_007754</name>
</gene>
<feature type="coiled-coil region" evidence="1">
    <location>
        <begin position="105"/>
        <end position="139"/>
    </location>
</feature>
<dbReference type="AlphaFoldDB" id="A0AAV7QLP5"/>
<proteinExistence type="predicted"/>